<dbReference type="PROSITE" id="PS50970">
    <property type="entry name" value="HCY"/>
    <property type="match status" value="1"/>
</dbReference>
<feature type="domain" description="AdoMet activation" evidence="24">
    <location>
        <begin position="982"/>
        <end position="1317"/>
    </location>
</feature>
<evidence type="ECO:0000259" key="25">
    <source>
        <dbReference type="PROSITE" id="PS51332"/>
    </source>
</evidence>
<feature type="binding site" evidence="18 20">
    <location>
        <position position="354"/>
    </location>
    <ligand>
        <name>Zn(2+)</name>
        <dbReference type="ChEBI" id="CHEBI:29105"/>
    </ligand>
</feature>
<evidence type="ECO:0000256" key="2">
    <source>
        <dbReference type="ARBA" id="ARBA00001956"/>
    </source>
</evidence>
<dbReference type="InterPro" id="IPR037010">
    <property type="entry name" value="VitB12-dep_Met_synth_activ_sf"/>
</dbReference>
<feature type="non-terminal residue" evidence="27">
    <location>
        <position position="1317"/>
    </location>
</feature>
<evidence type="ECO:0000259" key="23">
    <source>
        <dbReference type="PROSITE" id="PS50972"/>
    </source>
</evidence>
<feature type="binding site" evidence="18 20">
    <location>
        <position position="266"/>
    </location>
    <ligand>
        <name>Zn(2+)</name>
        <dbReference type="ChEBI" id="CHEBI:29105"/>
    </ligand>
</feature>
<evidence type="ECO:0000313" key="28">
    <source>
        <dbReference type="Proteomes" id="UP000612746"/>
    </source>
</evidence>
<dbReference type="PROSITE" id="PS51332">
    <property type="entry name" value="B12_BINDING"/>
    <property type="match status" value="1"/>
</dbReference>
<dbReference type="InterPro" id="IPR036589">
    <property type="entry name" value="HCY_dom_sf"/>
</dbReference>
<dbReference type="SUPFAM" id="SSF82282">
    <property type="entry name" value="Homocysteine S-methyltransferase"/>
    <property type="match status" value="1"/>
</dbReference>
<dbReference type="CDD" id="cd00740">
    <property type="entry name" value="MeTr"/>
    <property type="match status" value="1"/>
</dbReference>
<sequence length="1317" mass="146319">ITKPTSFSARVYLLNTSSFLSDVFQYLEETLAKRIMFLDGAMGTMVQRLKLQEADFRGEEFKDWAKDLRGNNDLLTFTKADAIYDIHRLYLEAGSDMIETNTFSSTSIAQLDYALENYAYRLNKEGAALAKRACQDVWKETGVPRFVCGALGPTNRTASISPSVENPAYRNVTFDELVEAYAEQTRGLLDGGADILLVETIFDTLNAKAALYAIDVVIEEDNRPKVPIFISGTIVDQSGRTLSGQTGEAFVTSLKHSNPVAFGLNCALGADQMKPFIQNISRFTDAHIICYPNAVSIDAFTQPELCPRNHQLIIIFPQGLPNAMGEYDESPAAMAKNVEPFAKEGLVTILGGCCGTTPDHIKAVADICRKYPPRPKPAKNDDDCMLLSGLEVLRVDKLTNFLNVGERCNVAGSRKFCRHILKGEYEEALAIARAQVESGAQIVDCNFDEGLLDGKAAMTKFLNMLASDPDCSRVPLMVDSSNFAVIEAGLKCAQGKCIVNSISLKEGKDDFVKKAKIIKRFGAAVVVMAFDEVGQAAEADRKVEICTREYNILVNEVGFNPQDIIFDPNILTIATGMEEHNNYGVEFIEATRRIKETLPGAKVSGGVSNLSFAFRGMDKVREAMHSVFLYHAIKVGMDMGIVNAGFLTVYDDIPKDLLELCENAVWNKDPDVTEKLLEYAKAHSKDAKKDEDEEEWRALPVTERISHALVKGIMKNIIEDTEEARQDKEKYPRALNVIEGPLMSGMNVVGDLFGKGKMFLPQVIRSARVMKKAVAHLVEFIKIEKEQDMLLTGATEIKGNGTVVMATVKGDVHDIGKNICGVVLGCNNYRVGDTADAHVDHKGGIKFTECGPLTIFFYYIQVIDMGVMVPCDRIIAKAIEEKADIIGLSGLITPSLEEMVIVAKECQKAGLKIPILIGGATTSKMHTAVKIEPQYSCPVVYVLDASRSVPVVASLLDDNRKEDFAEDVREEYAEMREEYYEGLEDKRLLTLAAAREKAMKINWQTTPPPHKPNVMGTKVFDDYPLEKLLDHIDWNPFFQVFQLRGRYPNRGFPKIFDDEAVGTEAKRLYKDAQDMLKEIVADKSLKAQGIVAFYPANSNGDDIEVYTDETRSEVKATFYGLRQQSEKETDEPYYCLSDFVAPKGIDDYIGMFAVSTGFGCDELVDKYEKDHDDYSIIMAKALADRLAEAFAELLHEEVRKEYWGYATDETLSAADLFALRYQGIRPAPGYPSQPDHLEKRTMWDLGDIASLTDITLTDSLAMNPAAAVSGLYFAHPESKYFAVGKIDKDQIVDYANRKKIPVEEAEKWLATILAYDT</sequence>
<feature type="binding site" evidence="19">
    <location>
        <position position="1033"/>
    </location>
    <ligand>
        <name>S-adenosyl-L-methionine</name>
        <dbReference type="ChEBI" id="CHEBI:59789"/>
    </ligand>
</feature>
<dbReference type="GO" id="GO:0032259">
    <property type="term" value="P:methylation"/>
    <property type="evidence" value="ECO:0007669"/>
    <property type="project" value="UniProtKB-KW"/>
</dbReference>
<dbReference type="SUPFAM" id="SSF47644">
    <property type="entry name" value="Methionine synthase domain"/>
    <property type="match status" value="1"/>
</dbReference>
<feature type="domain" description="Hcy-binding" evidence="22">
    <location>
        <begin position="24"/>
        <end position="368"/>
    </location>
</feature>
<evidence type="ECO:0000256" key="21">
    <source>
        <dbReference type="PROSITE-ProRule" id="PRU00346"/>
    </source>
</evidence>
<dbReference type="PANTHER" id="PTHR45833:SF1">
    <property type="entry name" value="METHIONINE SYNTHASE"/>
    <property type="match status" value="1"/>
</dbReference>
<keyword evidence="12" id="KW-0677">Repeat</keyword>
<dbReference type="Pfam" id="PF02310">
    <property type="entry name" value="B12-binding"/>
    <property type="match status" value="1"/>
</dbReference>
<dbReference type="SUPFAM" id="SSF56507">
    <property type="entry name" value="Methionine synthase activation domain-like"/>
    <property type="match status" value="1"/>
</dbReference>
<evidence type="ECO:0000256" key="9">
    <source>
        <dbReference type="ARBA" id="ARBA00022679"/>
    </source>
</evidence>
<feature type="domain" description="Pterin-binding" evidence="23">
    <location>
        <begin position="401"/>
        <end position="662"/>
    </location>
</feature>
<feature type="binding site" evidence="18 20">
    <location>
        <position position="353"/>
    </location>
    <ligand>
        <name>Zn(2+)</name>
        <dbReference type="ChEBI" id="CHEBI:29105"/>
    </ligand>
</feature>
<protein>
    <recommendedName>
        <fullName evidence="5">methionine synthase</fullName>
        <ecNumber evidence="5">2.1.1.13</ecNumber>
    </recommendedName>
    <alternativeName>
        <fullName evidence="17">5-methyltetrahydrofolate--homocysteine methyltransferase</fullName>
    </alternativeName>
    <alternativeName>
        <fullName evidence="16">Vitamin-B12 dependent methionine synthase</fullName>
    </alternativeName>
</protein>
<feature type="binding site" evidence="19">
    <location>
        <position position="893"/>
    </location>
    <ligand>
        <name>methylcob(III)alamin</name>
        <dbReference type="ChEBI" id="CHEBI:28115"/>
    </ligand>
</feature>
<feature type="domain" description="B12-binding" evidence="25">
    <location>
        <begin position="800"/>
        <end position="966"/>
    </location>
</feature>
<dbReference type="Pfam" id="PF02965">
    <property type="entry name" value="Met_synt_B12"/>
    <property type="match status" value="1"/>
</dbReference>
<keyword evidence="9 21" id="KW-0808">Transferase</keyword>
<dbReference type="FunFam" id="1.10.1240.10:FF:000001">
    <property type="entry name" value="Methionine synthase"/>
    <property type="match status" value="1"/>
</dbReference>
<evidence type="ECO:0000256" key="17">
    <source>
        <dbReference type="ARBA" id="ARBA00031040"/>
    </source>
</evidence>
<dbReference type="SUPFAM" id="SSF51717">
    <property type="entry name" value="Dihydropteroate synthetase-like"/>
    <property type="match status" value="1"/>
</dbReference>
<dbReference type="Gene3D" id="3.20.20.330">
    <property type="entry name" value="Homocysteine-binding-like domain"/>
    <property type="match status" value="1"/>
</dbReference>
<dbReference type="InterPro" id="IPR004223">
    <property type="entry name" value="VitB12-dep_Met_synth_activ_dom"/>
</dbReference>
<evidence type="ECO:0000256" key="10">
    <source>
        <dbReference type="ARBA" id="ARBA00022691"/>
    </source>
</evidence>
<dbReference type="FunFam" id="3.20.20.20:FF:000002">
    <property type="entry name" value="Methionine synthase"/>
    <property type="match status" value="1"/>
</dbReference>
<feature type="binding site" evidence="19">
    <location>
        <begin position="810"/>
        <end position="814"/>
    </location>
    <ligand>
        <name>methylcob(III)alamin</name>
        <dbReference type="ChEBI" id="CHEBI:28115"/>
    </ligand>
</feature>
<dbReference type="InterPro" id="IPR006158">
    <property type="entry name" value="Cobalamin-bd"/>
</dbReference>
<evidence type="ECO:0000256" key="1">
    <source>
        <dbReference type="ARBA" id="ARBA00001947"/>
    </source>
</evidence>
<keyword evidence="10 19" id="KW-0949">S-adenosyl-L-methionine</keyword>
<dbReference type="Gene3D" id="1.10.288.10">
    <property type="entry name" value="Cobalamin-dependent Methionine Synthase, domain 2"/>
    <property type="match status" value="1"/>
</dbReference>
<evidence type="ECO:0000256" key="20">
    <source>
        <dbReference type="PROSITE-ProRule" id="PRU00333"/>
    </source>
</evidence>
<dbReference type="InterPro" id="IPR033706">
    <property type="entry name" value="Met_synthase_B12-bd"/>
</dbReference>
<dbReference type="GO" id="GO:0031419">
    <property type="term" value="F:cobalamin binding"/>
    <property type="evidence" value="ECO:0007669"/>
    <property type="project" value="UniProtKB-KW"/>
</dbReference>
<keyword evidence="7" id="KW-0028">Amino-acid biosynthesis</keyword>
<evidence type="ECO:0000256" key="13">
    <source>
        <dbReference type="ARBA" id="ARBA00022833"/>
    </source>
</evidence>
<comment type="cofactor">
    <cofactor evidence="2 18">
        <name>methylcob(III)alamin</name>
        <dbReference type="ChEBI" id="CHEBI:28115"/>
    </cofactor>
</comment>
<keyword evidence="15" id="KW-0170">Cobalt</keyword>
<dbReference type="Proteomes" id="UP000612746">
    <property type="component" value="Unassembled WGS sequence"/>
</dbReference>
<dbReference type="Pfam" id="PF02607">
    <property type="entry name" value="B12-binding_2"/>
    <property type="match status" value="1"/>
</dbReference>
<dbReference type="PIRSF" id="PIRSF000381">
    <property type="entry name" value="MetH"/>
    <property type="match status" value="1"/>
</dbReference>
<accession>A0A8H7UCL7</accession>
<dbReference type="InterPro" id="IPR036594">
    <property type="entry name" value="Meth_synthase_dom"/>
</dbReference>
<comment type="pathway">
    <text evidence="3">Amino-acid biosynthesis; L-methionine biosynthesis via de novo pathway; L-methionine from L-homocysteine (MetH route): step 1/1.</text>
</comment>
<feature type="binding site" evidence="19">
    <location>
        <position position="739"/>
    </location>
    <ligand>
        <name>methylcob(III)alamin</name>
        <dbReference type="ChEBI" id="CHEBI:28115"/>
    </ligand>
</feature>
<dbReference type="OrthoDB" id="261426at2759"/>
<dbReference type="SUPFAM" id="SSF52242">
    <property type="entry name" value="Cobalamin (vitamin B12)-binding domain"/>
    <property type="match status" value="1"/>
</dbReference>
<dbReference type="InterPro" id="IPR036724">
    <property type="entry name" value="Cobalamin-bd_sf"/>
</dbReference>
<dbReference type="FunFam" id="3.20.20.330:FF:000001">
    <property type="entry name" value="Methionine synthase"/>
    <property type="match status" value="1"/>
</dbReference>
<evidence type="ECO:0000256" key="11">
    <source>
        <dbReference type="ARBA" id="ARBA00022723"/>
    </source>
</evidence>
<dbReference type="Pfam" id="PF00809">
    <property type="entry name" value="Pterin_bind"/>
    <property type="match status" value="1"/>
</dbReference>
<dbReference type="UniPathway" id="UPA00051">
    <property type="reaction ID" value="UER00081"/>
</dbReference>
<name>A0A8H7UCL7_9FUNG</name>
<evidence type="ECO:0000256" key="19">
    <source>
        <dbReference type="PIRSR" id="PIRSR000381-2"/>
    </source>
</evidence>
<keyword evidence="13 18" id="KW-0862">Zinc</keyword>
<evidence type="ECO:0000256" key="14">
    <source>
        <dbReference type="ARBA" id="ARBA00023167"/>
    </source>
</evidence>
<evidence type="ECO:0000313" key="27">
    <source>
        <dbReference type="EMBL" id="KAG2174639.1"/>
    </source>
</evidence>
<gene>
    <name evidence="27" type="ORF">INT44_006903</name>
</gene>
<dbReference type="Gene3D" id="3.20.20.20">
    <property type="entry name" value="Dihydropteroate synthase-like"/>
    <property type="match status" value="1"/>
</dbReference>
<dbReference type="PROSITE" id="PS51337">
    <property type="entry name" value="B12_BINDING_NTER"/>
    <property type="match status" value="1"/>
</dbReference>
<evidence type="ECO:0000256" key="3">
    <source>
        <dbReference type="ARBA" id="ARBA00005178"/>
    </source>
</evidence>
<evidence type="ECO:0000256" key="15">
    <source>
        <dbReference type="ARBA" id="ARBA00023285"/>
    </source>
</evidence>
<evidence type="ECO:0000256" key="8">
    <source>
        <dbReference type="ARBA" id="ARBA00022628"/>
    </source>
</evidence>
<evidence type="ECO:0000256" key="4">
    <source>
        <dbReference type="ARBA" id="ARBA00010398"/>
    </source>
</evidence>
<dbReference type="CDD" id="cd02069">
    <property type="entry name" value="methionine_synthase_B12_BD"/>
    <property type="match status" value="1"/>
</dbReference>
<proteinExistence type="inferred from homology"/>
<dbReference type="InterPro" id="IPR011005">
    <property type="entry name" value="Dihydropteroate_synth-like_sf"/>
</dbReference>
<dbReference type="PROSITE" id="PS50974">
    <property type="entry name" value="ADOMET_ACTIVATION"/>
    <property type="match status" value="1"/>
</dbReference>
<reference evidence="27" key="1">
    <citation type="submission" date="2020-12" db="EMBL/GenBank/DDBJ databases">
        <title>Metabolic potential, ecology and presence of endohyphal bacteria is reflected in genomic diversity of Mucoromycotina.</title>
        <authorList>
            <person name="Muszewska A."/>
            <person name="Okrasinska A."/>
            <person name="Steczkiewicz K."/>
            <person name="Drgas O."/>
            <person name="Orlowska M."/>
            <person name="Perlinska-Lenart U."/>
            <person name="Aleksandrzak-Piekarczyk T."/>
            <person name="Szatraj K."/>
            <person name="Zielenkiewicz U."/>
            <person name="Pilsyk S."/>
            <person name="Malc E."/>
            <person name="Mieczkowski P."/>
            <person name="Kruszewska J.S."/>
            <person name="Biernat P."/>
            <person name="Pawlowska J."/>
        </authorList>
    </citation>
    <scope>NUCLEOTIDE SEQUENCE</scope>
    <source>
        <strain evidence="27">WA0000051536</strain>
    </source>
</reference>
<dbReference type="GO" id="GO:0005829">
    <property type="term" value="C:cytosol"/>
    <property type="evidence" value="ECO:0007669"/>
    <property type="project" value="TreeGrafter"/>
</dbReference>
<keyword evidence="28" id="KW-1185">Reference proteome</keyword>
<evidence type="ECO:0000256" key="6">
    <source>
        <dbReference type="ARBA" id="ARBA00022603"/>
    </source>
</evidence>
<dbReference type="GO" id="GO:0046653">
    <property type="term" value="P:tetrahydrofolate metabolic process"/>
    <property type="evidence" value="ECO:0007669"/>
    <property type="project" value="TreeGrafter"/>
</dbReference>
<comment type="similarity">
    <text evidence="4">Belongs to the vitamin-B12 dependent methionine synthase family.</text>
</comment>
<evidence type="ECO:0000256" key="5">
    <source>
        <dbReference type="ARBA" id="ARBA00012032"/>
    </source>
</evidence>
<feature type="binding site" evidence="19">
    <location>
        <begin position="1280"/>
        <end position="1281"/>
    </location>
    <ligand>
        <name>S-adenosyl-L-methionine</name>
        <dbReference type="ChEBI" id="CHEBI:59789"/>
    </ligand>
</feature>
<dbReference type="InterPro" id="IPR050554">
    <property type="entry name" value="Met_Synthase/Corrinoid"/>
</dbReference>
<keyword evidence="11 18" id="KW-0479">Metal-binding</keyword>
<organism evidence="27 28">
    <name type="scientific">Umbelopsis vinacea</name>
    <dbReference type="NCBI Taxonomy" id="44442"/>
    <lineage>
        <taxon>Eukaryota</taxon>
        <taxon>Fungi</taxon>
        <taxon>Fungi incertae sedis</taxon>
        <taxon>Mucoromycota</taxon>
        <taxon>Mucoromycotina</taxon>
        <taxon>Umbelopsidomycetes</taxon>
        <taxon>Umbelopsidales</taxon>
        <taxon>Umbelopsidaceae</taxon>
        <taxon>Umbelopsis</taxon>
    </lineage>
</organism>
<keyword evidence="6 21" id="KW-0489">Methyltransferase</keyword>
<comment type="caution">
    <text evidence="27">The sequence shown here is derived from an EMBL/GenBank/DDBJ whole genome shotgun (WGS) entry which is preliminary data.</text>
</comment>
<feature type="binding site" evidence="19">
    <location>
        <position position="1225"/>
    </location>
    <ligand>
        <name>S-adenosyl-L-methionine</name>
        <dbReference type="ChEBI" id="CHEBI:59789"/>
    </ligand>
</feature>
<evidence type="ECO:0000256" key="16">
    <source>
        <dbReference type="ARBA" id="ARBA00030163"/>
    </source>
</evidence>
<comment type="cofactor">
    <cofactor evidence="1 20">
        <name>Zn(2+)</name>
        <dbReference type="ChEBI" id="CHEBI:29105"/>
    </cofactor>
</comment>
<dbReference type="GO" id="GO:0008705">
    <property type="term" value="F:methionine synthase activity"/>
    <property type="evidence" value="ECO:0007669"/>
    <property type="project" value="UniProtKB-EC"/>
</dbReference>
<feature type="binding site" description="axial binding residue" evidence="18">
    <location>
        <position position="813"/>
    </location>
    <ligand>
        <name>methylcob(III)alamin</name>
        <dbReference type="ChEBI" id="CHEBI:28115"/>
    </ligand>
    <ligandPart>
        <name>Co</name>
        <dbReference type="ChEBI" id="CHEBI:27638"/>
    </ligandPart>
</feature>
<dbReference type="PANTHER" id="PTHR45833">
    <property type="entry name" value="METHIONINE SYNTHASE"/>
    <property type="match status" value="1"/>
</dbReference>
<dbReference type="EMBL" id="JAEPRA010000016">
    <property type="protein sequence ID" value="KAG2174639.1"/>
    <property type="molecule type" value="Genomic_DNA"/>
</dbReference>
<dbReference type="GO" id="GO:0050667">
    <property type="term" value="P:homocysteine metabolic process"/>
    <property type="evidence" value="ECO:0007669"/>
    <property type="project" value="TreeGrafter"/>
</dbReference>
<evidence type="ECO:0000259" key="26">
    <source>
        <dbReference type="PROSITE" id="PS51337"/>
    </source>
</evidence>
<dbReference type="InterPro" id="IPR000489">
    <property type="entry name" value="Pterin-binding_dom"/>
</dbReference>
<dbReference type="Gene3D" id="1.10.1240.10">
    <property type="entry name" value="Methionine synthase domain"/>
    <property type="match status" value="1"/>
</dbReference>
<dbReference type="GO" id="GO:0008270">
    <property type="term" value="F:zinc ion binding"/>
    <property type="evidence" value="ECO:0007669"/>
    <property type="project" value="InterPro"/>
</dbReference>
<dbReference type="InterPro" id="IPR003759">
    <property type="entry name" value="Cbl-bd_cap"/>
</dbReference>
<evidence type="ECO:0000259" key="22">
    <source>
        <dbReference type="PROSITE" id="PS50970"/>
    </source>
</evidence>
<evidence type="ECO:0000256" key="12">
    <source>
        <dbReference type="ARBA" id="ARBA00022737"/>
    </source>
</evidence>
<dbReference type="InterPro" id="IPR003726">
    <property type="entry name" value="HCY_dom"/>
</dbReference>
<dbReference type="Pfam" id="PF02574">
    <property type="entry name" value="S-methyl_trans"/>
    <property type="match status" value="1"/>
</dbReference>
<feature type="domain" description="B12-binding N-terminal" evidence="26">
    <location>
        <begin position="692"/>
        <end position="789"/>
    </location>
</feature>
<keyword evidence="8 18" id="KW-0846">Cobalamin</keyword>
<evidence type="ECO:0000256" key="18">
    <source>
        <dbReference type="PIRSR" id="PIRSR000381-1"/>
    </source>
</evidence>
<feature type="binding site" evidence="19">
    <location>
        <position position="945"/>
    </location>
    <ligand>
        <name>methylcob(III)alamin</name>
        <dbReference type="ChEBI" id="CHEBI:28115"/>
    </ligand>
</feature>
<evidence type="ECO:0000256" key="7">
    <source>
        <dbReference type="ARBA" id="ARBA00022605"/>
    </source>
</evidence>
<dbReference type="EC" id="2.1.1.13" evidence="5"/>
<dbReference type="SMART" id="SM01018">
    <property type="entry name" value="B12-binding_2"/>
    <property type="match status" value="1"/>
</dbReference>
<feature type="binding site" evidence="19">
    <location>
        <position position="889"/>
    </location>
    <ligand>
        <name>methylcob(III)alamin</name>
        <dbReference type="ChEBI" id="CHEBI:28115"/>
    </ligand>
</feature>
<dbReference type="InterPro" id="IPR011822">
    <property type="entry name" value="MetH"/>
</dbReference>
<dbReference type="PROSITE" id="PS50972">
    <property type="entry name" value="PTERIN_BINDING"/>
    <property type="match status" value="1"/>
</dbReference>
<evidence type="ECO:0000259" key="24">
    <source>
        <dbReference type="PROSITE" id="PS50974"/>
    </source>
</evidence>
<keyword evidence="14" id="KW-0486">Methionine biosynthesis</keyword>
<dbReference type="Gene3D" id="3.10.196.10">
    <property type="entry name" value="Vitamin B12-dependent methionine synthase, activation domain"/>
    <property type="match status" value="1"/>
</dbReference>
<dbReference type="Gene3D" id="3.40.50.280">
    <property type="entry name" value="Cobalamin-binding domain"/>
    <property type="match status" value="1"/>
</dbReference>